<dbReference type="AlphaFoldDB" id="A0A803TPK5"/>
<dbReference type="InterPro" id="IPR036880">
    <property type="entry name" value="Kunitz_BPTI_sf"/>
</dbReference>
<dbReference type="PANTHER" id="PTHR10083">
    <property type="entry name" value="KUNITZ-TYPE PROTEASE INHIBITOR-RELATED"/>
    <property type="match status" value="1"/>
</dbReference>
<dbReference type="CDD" id="cd00109">
    <property type="entry name" value="Kunitz-type"/>
    <property type="match status" value="1"/>
</dbReference>
<keyword evidence="4" id="KW-0800">Toxin</keyword>
<dbReference type="InParanoid" id="A0A803TPK5"/>
<sequence length="93" mass="10909">TMDSSSNLILQLCQPSLCHIMLQFLYHIRPTLFCHLTETCNYPSDPGPCHVYERRYFYNSHSKKCEVFYYGGCKGNENNFRTLRECQATCRGK</sequence>
<keyword evidence="5" id="KW-0646">Protease inhibitor</keyword>
<dbReference type="Gene3D" id="4.10.410.10">
    <property type="entry name" value="Pancreatic trypsin inhibitor Kunitz domain"/>
    <property type="match status" value="1"/>
</dbReference>
<keyword evidence="3" id="KW-0964">Secreted</keyword>
<dbReference type="GeneTree" id="ENSGT00940000164331"/>
<dbReference type="Pfam" id="PF00014">
    <property type="entry name" value="Kunitz_BPTI"/>
    <property type="match status" value="1"/>
</dbReference>
<dbReference type="PANTHER" id="PTHR10083:SF217">
    <property type="entry name" value="BOOPHILIN-H2"/>
    <property type="match status" value="1"/>
</dbReference>
<dbReference type="FunFam" id="4.10.410.10:FF:000021">
    <property type="entry name" value="Serine protease inhibitor, putative"/>
    <property type="match status" value="1"/>
</dbReference>
<evidence type="ECO:0000313" key="9">
    <source>
        <dbReference type="Proteomes" id="UP000001646"/>
    </source>
</evidence>
<dbReference type="InterPro" id="IPR002223">
    <property type="entry name" value="Kunitz_BPTI"/>
</dbReference>
<dbReference type="GO" id="GO:0044483">
    <property type="term" value="P:venom-mediated perturbation of hemostasis"/>
    <property type="evidence" value="ECO:0007669"/>
    <property type="project" value="UniProtKB-ARBA"/>
</dbReference>
<dbReference type="SUPFAM" id="SSF57362">
    <property type="entry name" value="BPTI-like"/>
    <property type="match status" value="1"/>
</dbReference>
<dbReference type="PROSITE" id="PS50279">
    <property type="entry name" value="BPTI_KUNITZ_2"/>
    <property type="match status" value="1"/>
</dbReference>
<evidence type="ECO:0000256" key="5">
    <source>
        <dbReference type="ARBA" id="ARBA00022690"/>
    </source>
</evidence>
<dbReference type="Ensembl" id="ENSACAT00000053465.1">
    <property type="protein sequence ID" value="ENSACAP00000037145.1"/>
    <property type="gene ID" value="ENSACAG00000039609.1"/>
</dbReference>
<reference evidence="8" key="3">
    <citation type="submission" date="2025-09" db="UniProtKB">
        <authorList>
            <consortium name="Ensembl"/>
        </authorList>
    </citation>
    <scope>IDENTIFICATION</scope>
</reference>
<proteinExistence type="inferred from homology"/>
<dbReference type="GO" id="GO:0005576">
    <property type="term" value="C:extracellular region"/>
    <property type="evidence" value="ECO:0007669"/>
    <property type="project" value="UniProtKB-SubCell"/>
</dbReference>
<evidence type="ECO:0000256" key="3">
    <source>
        <dbReference type="ARBA" id="ARBA00022525"/>
    </source>
</evidence>
<dbReference type="PROSITE" id="PS00280">
    <property type="entry name" value="BPTI_KUNITZ_1"/>
    <property type="match status" value="1"/>
</dbReference>
<organism evidence="8 9">
    <name type="scientific">Anolis carolinensis</name>
    <name type="common">Green anole</name>
    <name type="synonym">American chameleon</name>
    <dbReference type="NCBI Taxonomy" id="28377"/>
    <lineage>
        <taxon>Eukaryota</taxon>
        <taxon>Metazoa</taxon>
        <taxon>Chordata</taxon>
        <taxon>Craniata</taxon>
        <taxon>Vertebrata</taxon>
        <taxon>Euteleostomi</taxon>
        <taxon>Lepidosauria</taxon>
        <taxon>Squamata</taxon>
        <taxon>Bifurcata</taxon>
        <taxon>Unidentata</taxon>
        <taxon>Episquamata</taxon>
        <taxon>Toxicofera</taxon>
        <taxon>Iguania</taxon>
        <taxon>Dactyloidae</taxon>
        <taxon>Anolis</taxon>
    </lineage>
</organism>
<dbReference type="Proteomes" id="UP000001646">
    <property type="component" value="Unplaced"/>
</dbReference>
<dbReference type="PRINTS" id="PR00759">
    <property type="entry name" value="BASICPTASE"/>
</dbReference>
<comment type="similarity">
    <text evidence="2">Belongs to the venom Kunitz-type family.</text>
</comment>
<reference evidence="8" key="2">
    <citation type="submission" date="2025-08" db="UniProtKB">
        <authorList>
            <consortium name="Ensembl"/>
        </authorList>
    </citation>
    <scope>IDENTIFICATION</scope>
</reference>
<protein>
    <recommendedName>
        <fullName evidence="7">BPTI/Kunitz inhibitor domain-containing protein</fullName>
    </recommendedName>
</protein>
<comment type="subcellular location">
    <subcellularLocation>
        <location evidence="1">Secreted</location>
    </subcellularLocation>
</comment>
<accession>A0A803TPK5</accession>
<keyword evidence="9" id="KW-1185">Reference proteome</keyword>
<dbReference type="SMART" id="SM00131">
    <property type="entry name" value="KU"/>
    <property type="match status" value="1"/>
</dbReference>
<evidence type="ECO:0000256" key="2">
    <source>
        <dbReference type="ARBA" id="ARBA00008415"/>
    </source>
</evidence>
<name>A0A803TPK5_ANOCA</name>
<keyword evidence="6" id="KW-1015">Disulfide bond</keyword>
<evidence type="ECO:0000256" key="4">
    <source>
        <dbReference type="ARBA" id="ARBA00022656"/>
    </source>
</evidence>
<dbReference type="InterPro" id="IPR020901">
    <property type="entry name" value="Prtase_inh_Kunz-CS"/>
</dbReference>
<dbReference type="InterPro" id="IPR050098">
    <property type="entry name" value="TFPI/VKTCI-like"/>
</dbReference>
<evidence type="ECO:0000256" key="1">
    <source>
        <dbReference type="ARBA" id="ARBA00004613"/>
    </source>
</evidence>
<evidence type="ECO:0000256" key="6">
    <source>
        <dbReference type="ARBA" id="ARBA00023157"/>
    </source>
</evidence>
<feature type="domain" description="BPTI/Kunitz inhibitor" evidence="7">
    <location>
        <begin position="40"/>
        <end position="90"/>
    </location>
</feature>
<dbReference type="GO" id="GO:0004867">
    <property type="term" value="F:serine-type endopeptidase inhibitor activity"/>
    <property type="evidence" value="ECO:0007669"/>
    <property type="project" value="InterPro"/>
</dbReference>
<reference evidence="8" key="1">
    <citation type="submission" date="2009-12" db="EMBL/GenBank/DDBJ databases">
        <title>The Genome Sequence of Anolis carolinensis (Green Anole Lizard).</title>
        <authorList>
            <consortium name="The Genome Sequencing Platform"/>
            <person name="Di Palma F."/>
            <person name="Alfoldi J."/>
            <person name="Heiman D."/>
            <person name="Young S."/>
            <person name="Grabherr M."/>
            <person name="Johnson J."/>
            <person name="Lander E.S."/>
            <person name="Lindblad-Toh K."/>
        </authorList>
    </citation>
    <scope>NUCLEOTIDE SEQUENCE [LARGE SCALE GENOMIC DNA]</scope>
    <source>
        <strain evidence="8">JBL SC #1</strain>
    </source>
</reference>
<evidence type="ECO:0000259" key="7">
    <source>
        <dbReference type="PROSITE" id="PS50279"/>
    </source>
</evidence>
<evidence type="ECO:0000313" key="8">
    <source>
        <dbReference type="Ensembl" id="ENSACAP00000037145.1"/>
    </source>
</evidence>